<reference evidence="1" key="1">
    <citation type="submission" date="2023-11" db="EMBL/GenBank/DDBJ databases">
        <title>Genome assemblies of two species of porcelain crab, Petrolisthes cinctipes and Petrolisthes manimaculis (Anomura: Porcellanidae).</title>
        <authorList>
            <person name="Angst P."/>
        </authorList>
    </citation>
    <scope>NUCLEOTIDE SEQUENCE</scope>
    <source>
        <strain evidence="1">PB745_02</strain>
        <tissue evidence="1">Gill</tissue>
    </source>
</reference>
<proteinExistence type="predicted"/>
<gene>
    <name evidence="1" type="ORF">Pmani_029354</name>
</gene>
<evidence type="ECO:0000313" key="1">
    <source>
        <dbReference type="EMBL" id="KAK4298287.1"/>
    </source>
</evidence>
<dbReference type="Proteomes" id="UP001292094">
    <property type="component" value="Unassembled WGS sequence"/>
</dbReference>
<accession>A0AAE1NZQ7</accession>
<organism evidence="1 2">
    <name type="scientific">Petrolisthes manimaculis</name>
    <dbReference type="NCBI Taxonomy" id="1843537"/>
    <lineage>
        <taxon>Eukaryota</taxon>
        <taxon>Metazoa</taxon>
        <taxon>Ecdysozoa</taxon>
        <taxon>Arthropoda</taxon>
        <taxon>Crustacea</taxon>
        <taxon>Multicrustacea</taxon>
        <taxon>Malacostraca</taxon>
        <taxon>Eumalacostraca</taxon>
        <taxon>Eucarida</taxon>
        <taxon>Decapoda</taxon>
        <taxon>Pleocyemata</taxon>
        <taxon>Anomura</taxon>
        <taxon>Galatheoidea</taxon>
        <taxon>Porcellanidae</taxon>
        <taxon>Petrolisthes</taxon>
    </lineage>
</organism>
<evidence type="ECO:0000313" key="2">
    <source>
        <dbReference type="Proteomes" id="UP001292094"/>
    </source>
</evidence>
<name>A0AAE1NZQ7_9EUCA</name>
<comment type="caution">
    <text evidence="1">The sequence shown here is derived from an EMBL/GenBank/DDBJ whole genome shotgun (WGS) entry which is preliminary data.</text>
</comment>
<protein>
    <submittedName>
        <fullName evidence="1">Uncharacterized protein</fullName>
    </submittedName>
</protein>
<sequence>MIKSNGCEYCQWENKLKALRECGEALDPCNARNGRCVKKKNDCDSGETSVINDQDTKFCSKKKCKCCFKEDVSVPEECGEALDPCNARNGRCVKKKNDCDSGETSVINDQDTKFCSKKKCKCCFKEDVSVPEECGEALDPCNARNGRCVKKTNDCDSGETSVINDQDTKFCSKKKCMCCFKEDVSVSNGKEESGGDDDGRKERR</sequence>
<dbReference type="EMBL" id="JAWZYT010003460">
    <property type="protein sequence ID" value="KAK4298287.1"/>
    <property type="molecule type" value="Genomic_DNA"/>
</dbReference>
<dbReference type="AlphaFoldDB" id="A0AAE1NZQ7"/>
<keyword evidence="2" id="KW-1185">Reference proteome</keyword>